<accession>A0A7S1XWZ1</accession>
<evidence type="ECO:0000256" key="3">
    <source>
        <dbReference type="PROSITE-ProRule" id="PRU00221"/>
    </source>
</evidence>
<dbReference type="PANTHER" id="PTHR44411:SF1">
    <property type="entry name" value="THO COMPLEX SUBUNIT 6 HOMOLOG"/>
    <property type="match status" value="1"/>
</dbReference>
<dbReference type="PROSITE" id="PS50082">
    <property type="entry name" value="WD_REPEATS_2"/>
    <property type="match status" value="1"/>
</dbReference>
<dbReference type="SUPFAM" id="SSF50978">
    <property type="entry name" value="WD40 repeat-like"/>
    <property type="match status" value="1"/>
</dbReference>
<organism evidence="5">
    <name type="scientific">Phaeomonas parva</name>
    <dbReference type="NCBI Taxonomy" id="124430"/>
    <lineage>
        <taxon>Eukaryota</taxon>
        <taxon>Sar</taxon>
        <taxon>Stramenopiles</taxon>
        <taxon>Ochrophyta</taxon>
        <taxon>Pinguiophyceae</taxon>
        <taxon>Pinguiochrysidales</taxon>
        <taxon>Pinguiochrysidaceae</taxon>
        <taxon>Phaeomonas</taxon>
    </lineage>
</organism>
<evidence type="ECO:0000313" key="5">
    <source>
        <dbReference type="EMBL" id="CAD9266186.1"/>
    </source>
</evidence>
<sequence length="390" mass="39482">MLHDPGAYRAGLRRRLRLQESSLLSCCWSPAGLHVAAGSDFGRICVWDAQPLLFPPNPADDDAMDATETATPTTKRPVPPQGAFDATASPIYGLSSAPNSQLCVVAEEEVRLFRWADVLAPASAPEPVVTIKAMFVAAQKSKRPVMRPEFTCASAGGDGGVVVGCGDGCLRLFDVGKGGGALASVNEGHKRAIHSVVQVGSDPRLFVTASEDGTAGIWDLRDSAAVVRRAKLGSRSGAWAAAAAVDADGGWALVGGGRGHGVGAGTGRTGYKRGATLKGGTLSGLLSVVHLGSGRTLTTAARPGPVYAAAAVPQGWMVGGEGCVDVLPPAISDATAADGGGARTTSPAVFGVSVADLPAAEEAPLAVVGASPYLDLFAYPGHRSAVLGIA</sequence>
<reference evidence="5" key="1">
    <citation type="submission" date="2021-01" db="EMBL/GenBank/DDBJ databases">
        <authorList>
            <person name="Corre E."/>
            <person name="Pelletier E."/>
            <person name="Niang G."/>
            <person name="Scheremetjew M."/>
            <person name="Finn R."/>
            <person name="Kale V."/>
            <person name="Holt S."/>
            <person name="Cochrane G."/>
            <person name="Meng A."/>
            <person name="Brown T."/>
            <person name="Cohen L."/>
        </authorList>
    </citation>
    <scope>NUCLEOTIDE SEQUENCE</scope>
    <source>
        <strain evidence="5">CCMP2877</strain>
    </source>
</reference>
<feature type="repeat" description="WD" evidence="3">
    <location>
        <begin position="186"/>
        <end position="228"/>
    </location>
</feature>
<dbReference type="InterPro" id="IPR001680">
    <property type="entry name" value="WD40_rpt"/>
</dbReference>
<protein>
    <submittedName>
        <fullName evidence="5">Uncharacterized protein</fullName>
    </submittedName>
</protein>
<evidence type="ECO:0000256" key="2">
    <source>
        <dbReference type="ARBA" id="ARBA00022574"/>
    </source>
</evidence>
<gene>
    <name evidence="5" type="ORF">PPAR1163_LOCUS24610</name>
</gene>
<dbReference type="GO" id="GO:0000346">
    <property type="term" value="C:transcription export complex"/>
    <property type="evidence" value="ECO:0007669"/>
    <property type="project" value="TreeGrafter"/>
</dbReference>
<dbReference type="InterPro" id="IPR042626">
    <property type="entry name" value="THOC6"/>
</dbReference>
<evidence type="ECO:0000256" key="1">
    <source>
        <dbReference type="ARBA" id="ARBA00009728"/>
    </source>
</evidence>
<name>A0A7S1XWZ1_9STRA</name>
<dbReference type="Pfam" id="PF00400">
    <property type="entry name" value="WD40"/>
    <property type="match status" value="2"/>
</dbReference>
<dbReference type="InterPro" id="IPR015943">
    <property type="entry name" value="WD40/YVTN_repeat-like_dom_sf"/>
</dbReference>
<proteinExistence type="inferred from homology"/>
<evidence type="ECO:0000256" key="4">
    <source>
        <dbReference type="SAM" id="MobiDB-lite"/>
    </source>
</evidence>
<dbReference type="EMBL" id="HBGJ01039079">
    <property type="protein sequence ID" value="CAD9266186.1"/>
    <property type="molecule type" value="Transcribed_RNA"/>
</dbReference>
<dbReference type="GO" id="GO:0006406">
    <property type="term" value="P:mRNA export from nucleus"/>
    <property type="evidence" value="ECO:0007669"/>
    <property type="project" value="TreeGrafter"/>
</dbReference>
<dbReference type="Gene3D" id="2.130.10.10">
    <property type="entry name" value="YVTN repeat-like/Quinoprotein amine dehydrogenase"/>
    <property type="match status" value="2"/>
</dbReference>
<comment type="similarity">
    <text evidence="1">Belongs to the WD repeat THOC6 family.</text>
</comment>
<keyword evidence="2 3" id="KW-0853">WD repeat</keyword>
<dbReference type="InterPro" id="IPR036322">
    <property type="entry name" value="WD40_repeat_dom_sf"/>
</dbReference>
<dbReference type="AlphaFoldDB" id="A0A7S1XWZ1"/>
<dbReference type="GO" id="GO:0000347">
    <property type="term" value="C:THO complex"/>
    <property type="evidence" value="ECO:0007669"/>
    <property type="project" value="TreeGrafter"/>
</dbReference>
<dbReference type="PANTHER" id="PTHR44411">
    <property type="entry name" value="THO COMPLEX SUBUNIT 6 HOMOLOG"/>
    <property type="match status" value="1"/>
</dbReference>
<feature type="region of interest" description="Disordered" evidence="4">
    <location>
        <begin position="58"/>
        <end position="82"/>
    </location>
</feature>
<dbReference type="SMART" id="SM00320">
    <property type="entry name" value="WD40"/>
    <property type="match status" value="3"/>
</dbReference>